<feature type="transmembrane region" description="Helical" evidence="1">
    <location>
        <begin position="12"/>
        <end position="29"/>
    </location>
</feature>
<evidence type="ECO:0000313" key="5">
    <source>
        <dbReference type="Proteomes" id="UP000476176"/>
    </source>
</evidence>
<keyword evidence="1" id="KW-0812">Transmembrane</keyword>
<dbReference type="EMBL" id="QXGD01002359">
    <property type="protein sequence ID" value="KAE9189740.1"/>
    <property type="molecule type" value="Genomic_DNA"/>
</dbReference>
<reference evidence="3 4" key="1">
    <citation type="submission" date="2018-08" db="EMBL/GenBank/DDBJ databases">
        <title>Genomic investigation of the strawberry pathogen Phytophthora fragariae indicates pathogenicity is determined by transcriptional variation in three key races.</title>
        <authorList>
            <person name="Adams T.M."/>
            <person name="Armitage A.D."/>
            <person name="Sobczyk M.K."/>
            <person name="Bates H.J."/>
            <person name="Dunwell J.M."/>
            <person name="Nellist C.F."/>
            <person name="Harrison R.J."/>
        </authorList>
    </citation>
    <scope>NUCLEOTIDE SEQUENCE [LARGE SCALE GENOMIC DNA]</scope>
    <source>
        <strain evidence="3 4">BC-1</strain>
        <strain evidence="2 5">BC-23</strain>
    </source>
</reference>
<evidence type="ECO:0000313" key="4">
    <source>
        <dbReference type="Proteomes" id="UP000440367"/>
    </source>
</evidence>
<name>A0A6A3WRG3_9STRA</name>
<comment type="caution">
    <text evidence="3">The sequence shown here is derived from an EMBL/GenBank/DDBJ whole genome shotgun (WGS) entry which is preliminary data.</text>
</comment>
<dbReference type="EMBL" id="QXGC01002331">
    <property type="protein sequence ID" value="KAE9187544.1"/>
    <property type="molecule type" value="Genomic_DNA"/>
</dbReference>
<gene>
    <name evidence="3" type="ORF">PF002_g24960</name>
    <name evidence="2" type="ORF">PF004_g22762</name>
</gene>
<evidence type="ECO:0000256" key="1">
    <source>
        <dbReference type="SAM" id="Phobius"/>
    </source>
</evidence>
<keyword evidence="1" id="KW-1133">Transmembrane helix</keyword>
<keyword evidence="1" id="KW-0472">Membrane</keyword>
<evidence type="ECO:0000313" key="3">
    <source>
        <dbReference type="EMBL" id="KAE9189740.1"/>
    </source>
</evidence>
<sequence>MPYLMPTVEMAHVFDIVLSSIFFLFNGFFQSCATGGVLHAAAPQCDVLAAAPLSQVASSNIPESFSSAILAENAPNPPGSSIPTGYKWLYHVSPQKYSLALVSTIAFGDCPSDGDGSEIGCQVMTPRCPRA</sequence>
<protein>
    <submittedName>
        <fullName evidence="3">Uncharacterized protein</fullName>
    </submittedName>
</protein>
<organism evidence="3 4">
    <name type="scientific">Phytophthora fragariae</name>
    <dbReference type="NCBI Taxonomy" id="53985"/>
    <lineage>
        <taxon>Eukaryota</taxon>
        <taxon>Sar</taxon>
        <taxon>Stramenopiles</taxon>
        <taxon>Oomycota</taxon>
        <taxon>Peronosporomycetes</taxon>
        <taxon>Peronosporales</taxon>
        <taxon>Peronosporaceae</taxon>
        <taxon>Phytophthora</taxon>
    </lineage>
</organism>
<dbReference type="AlphaFoldDB" id="A0A6A3WRG3"/>
<dbReference type="Proteomes" id="UP000440367">
    <property type="component" value="Unassembled WGS sequence"/>
</dbReference>
<evidence type="ECO:0000313" key="2">
    <source>
        <dbReference type="EMBL" id="KAE9187544.1"/>
    </source>
</evidence>
<accession>A0A6A3WRG3</accession>
<dbReference type="Proteomes" id="UP000476176">
    <property type="component" value="Unassembled WGS sequence"/>
</dbReference>
<proteinExistence type="predicted"/>